<accession>A0A8H3IF55</accession>
<evidence type="ECO:0000313" key="3">
    <source>
        <dbReference type="Proteomes" id="UP000664203"/>
    </source>
</evidence>
<organism evidence="2 3">
    <name type="scientific">Alectoria fallacina</name>
    <dbReference type="NCBI Taxonomy" id="1903189"/>
    <lineage>
        <taxon>Eukaryota</taxon>
        <taxon>Fungi</taxon>
        <taxon>Dikarya</taxon>
        <taxon>Ascomycota</taxon>
        <taxon>Pezizomycotina</taxon>
        <taxon>Lecanoromycetes</taxon>
        <taxon>OSLEUM clade</taxon>
        <taxon>Lecanoromycetidae</taxon>
        <taxon>Lecanorales</taxon>
        <taxon>Lecanorineae</taxon>
        <taxon>Parmeliaceae</taxon>
        <taxon>Alectoria</taxon>
    </lineage>
</organism>
<feature type="region of interest" description="Disordered" evidence="1">
    <location>
        <begin position="1"/>
        <end position="138"/>
    </location>
</feature>
<reference evidence="2" key="1">
    <citation type="submission" date="2021-03" db="EMBL/GenBank/DDBJ databases">
        <authorList>
            <person name="Tagirdzhanova G."/>
        </authorList>
    </citation>
    <scope>NUCLEOTIDE SEQUENCE</scope>
</reference>
<sequence>MPTDTLRPHLQTQNSGSLSTILSTQVSSSTARGAAPATTRTRPQRIAVTKARKSVESAFTLYNPGQDPDSDRDVTSARPSAPRPTPVNSDDSSDSDTFVDDSESDCPRLSKAALGRKRKRSKSPIMDEEERRERKAGKFDVDDRKAKIGATGFMVQSVNVMKEIVGENAGQASSEALSRPAGRVHSNRQHYSMRRAGLSDMSLDTGSYMSGRRYETRSKAAEGFAFEARKGVATWPVDGNVYRVSRFIEHL</sequence>
<feature type="compositionally biased region" description="Low complexity" evidence="1">
    <location>
        <begin position="30"/>
        <end position="45"/>
    </location>
</feature>
<dbReference type="EMBL" id="CAJPDR010000089">
    <property type="protein sequence ID" value="CAF9916253.1"/>
    <property type="molecule type" value="Genomic_DNA"/>
</dbReference>
<keyword evidence="3" id="KW-1185">Reference proteome</keyword>
<feature type="compositionally biased region" description="Acidic residues" evidence="1">
    <location>
        <begin position="91"/>
        <end position="104"/>
    </location>
</feature>
<feature type="compositionally biased region" description="Basic and acidic residues" evidence="1">
    <location>
        <begin position="129"/>
        <end position="138"/>
    </location>
</feature>
<evidence type="ECO:0000256" key="1">
    <source>
        <dbReference type="SAM" id="MobiDB-lite"/>
    </source>
</evidence>
<evidence type="ECO:0000313" key="2">
    <source>
        <dbReference type="EMBL" id="CAF9916253.1"/>
    </source>
</evidence>
<gene>
    <name evidence="2" type="ORF">ALECFALPRED_010575</name>
</gene>
<dbReference type="Proteomes" id="UP000664203">
    <property type="component" value="Unassembled WGS sequence"/>
</dbReference>
<dbReference type="AlphaFoldDB" id="A0A8H3IF55"/>
<protein>
    <submittedName>
        <fullName evidence="2">Uncharacterized protein</fullName>
    </submittedName>
</protein>
<name>A0A8H3IF55_9LECA</name>
<comment type="caution">
    <text evidence="2">The sequence shown here is derived from an EMBL/GenBank/DDBJ whole genome shotgun (WGS) entry which is preliminary data.</text>
</comment>
<dbReference type="OrthoDB" id="10364925at2759"/>
<proteinExistence type="predicted"/>
<feature type="compositionally biased region" description="Polar residues" evidence="1">
    <location>
        <begin position="10"/>
        <end position="29"/>
    </location>
</feature>